<evidence type="ECO:0000313" key="1">
    <source>
        <dbReference type="EMBL" id="ABS14233.1"/>
    </source>
</evidence>
<keyword evidence="2" id="KW-1185">Reference proteome</keyword>
<dbReference type="PATRIC" id="fig|439375.7.peg.1591"/>
<accession>A6WZ29</accession>
<dbReference type="KEGG" id="oan:Oant_1517"/>
<dbReference type="EMBL" id="CP000758">
    <property type="protein sequence ID" value="ABS14233.1"/>
    <property type="molecule type" value="Genomic_DNA"/>
</dbReference>
<organism evidence="1 2">
    <name type="scientific">Brucella anthropi (strain ATCC 49188 / DSM 6882 / CCUG 24695 / JCM 21032 / LMG 3331 / NBRC 15819 / NCTC 12168 / Alc 37)</name>
    <name type="common">Ochrobactrum anthropi</name>
    <dbReference type="NCBI Taxonomy" id="439375"/>
    <lineage>
        <taxon>Bacteria</taxon>
        <taxon>Pseudomonadati</taxon>
        <taxon>Pseudomonadota</taxon>
        <taxon>Alphaproteobacteria</taxon>
        <taxon>Hyphomicrobiales</taxon>
        <taxon>Brucellaceae</taxon>
        <taxon>Brucella/Ochrobactrum group</taxon>
        <taxon>Brucella</taxon>
    </lineage>
</organism>
<reference evidence="1 2" key="1">
    <citation type="journal article" date="2011" name="J. Bacteriol.">
        <title>Genome of Ochrobactrum anthropi ATCC 49188 T, a versatile opportunistic pathogen and symbiont of several eukaryotic hosts.</title>
        <authorList>
            <person name="Chain P.S."/>
            <person name="Lang D.M."/>
            <person name="Comerci D.J."/>
            <person name="Malfatti S.A."/>
            <person name="Vergez L.M."/>
            <person name="Shin M."/>
            <person name="Ugalde R.A."/>
            <person name="Garcia E."/>
            <person name="Tolmasky M.E."/>
        </authorList>
    </citation>
    <scope>NUCLEOTIDE SEQUENCE [LARGE SCALE GENOMIC DNA]</scope>
    <source>
        <strain evidence="2">ATCC 49188 / DSM 6882 / CCUG 24695 / JCM 21032 / LMG 3331 / NBRC 15819 / NCTC 12168 / Alc 37</strain>
    </source>
</reference>
<proteinExistence type="predicted"/>
<dbReference type="Proteomes" id="UP000002301">
    <property type="component" value="Chromosome 1"/>
</dbReference>
<dbReference type="RefSeq" id="WP_012091571.1">
    <property type="nucleotide sequence ID" value="NC_009667.1"/>
</dbReference>
<protein>
    <submittedName>
        <fullName evidence="1">Uncharacterized protein</fullName>
    </submittedName>
</protein>
<dbReference type="HOGENOM" id="CLU_2410354_0_0_5"/>
<dbReference type="AlphaFoldDB" id="A6WZ29"/>
<evidence type="ECO:0000313" key="2">
    <source>
        <dbReference type="Proteomes" id="UP000002301"/>
    </source>
</evidence>
<gene>
    <name evidence="1" type="ordered locus">Oant_1517</name>
</gene>
<name>A6WZ29_BRUA4</name>
<dbReference type="STRING" id="439375.Oant_1517"/>
<sequence>MNKQSDQLEAACEVAREIANSMSEAGMSPSVISCALWRTAAQVIGTVAPYDAIDPLIDDAARLMKTEAYSIYQFAAEFRKAEESKQTDHKPH</sequence>